<dbReference type="InterPro" id="IPR030381">
    <property type="entry name" value="G_DYNAMIN_dom"/>
</dbReference>
<dbReference type="PRINTS" id="PR00195">
    <property type="entry name" value="DYNAMIN"/>
</dbReference>
<name>A0A9W9T5Z3_9EURO</name>
<evidence type="ECO:0000259" key="3">
    <source>
        <dbReference type="PROSITE" id="PS51388"/>
    </source>
</evidence>
<dbReference type="GO" id="GO:0016020">
    <property type="term" value="C:membrane"/>
    <property type="evidence" value="ECO:0007669"/>
    <property type="project" value="TreeGrafter"/>
</dbReference>
<dbReference type="Gene3D" id="3.40.50.300">
    <property type="entry name" value="P-loop containing nucleotide triphosphate hydrolases"/>
    <property type="match status" value="1"/>
</dbReference>
<dbReference type="GO" id="GO:0048312">
    <property type="term" value="P:intracellular distribution of mitochondria"/>
    <property type="evidence" value="ECO:0007669"/>
    <property type="project" value="TreeGrafter"/>
</dbReference>
<dbReference type="InterPro" id="IPR045063">
    <property type="entry name" value="Dynamin_N"/>
</dbReference>
<dbReference type="SMART" id="SM00053">
    <property type="entry name" value="DYNc"/>
    <property type="match status" value="1"/>
</dbReference>
<keyword evidence="1" id="KW-0547">Nucleotide-binding</keyword>
<dbReference type="GO" id="GO:0006897">
    <property type="term" value="P:endocytosis"/>
    <property type="evidence" value="ECO:0007669"/>
    <property type="project" value="TreeGrafter"/>
</dbReference>
<dbReference type="EMBL" id="JAPQKP010000001">
    <property type="protein sequence ID" value="KAJ5210707.1"/>
    <property type="molecule type" value="Genomic_DNA"/>
</dbReference>
<dbReference type="PROSITE" id="PS51718">
    <property type="entry name" value="G_DYNAMIN_2"/>
    <property type="match status" value="1"/>
</dbReference>
<keyword evidence="6" id="KW-1185">Reference proteome</keyword>
<dbReference type="AlphaFoldDB" id="A0A9W9T5Z3"/>
<dbReference type="InterPro" id="IPR000375">
    <property type="entry name" value="Dynamin_stalk"/>
</dbReference>
<proteinExistence type="predicted"/>
<dbReference type="InterPro" id="IPR022812">
    <property type="entry name" value="Dynamin"/>
</dbReference>
<dbReference type="GO" id="GO:0000266">
    <property type="term" value="P:mitochondrial fission"/>
    <property type="evidence" value="ECO:0007669"/>
    <property type="project" value="TreeGrafter"/>
</dbReference>
<dbReference type="GO" id="GO:0008017">
    <property type="term" value="F:microtubule binding"/>
    <property type="evidence" value="ECO:0007669"/>
    <property type="project" value="TreeGrafter"/>
</dbReference>
<dbReference type="GO" id="GO:0003924">
    <property type="term" value="F:GTPase activity"/>
    <property type="evidence" value="ECO:0007669"/>
    <property type="project" value="InterPro"/>
</dbReference>
<dbReference type="PANTHER" id="PTHR11566">
    <property type="entry name" value="DYNAMIN"/>
    <property type="match status" value="1"/>
</dbReference>
<dbReference type="GO" id="GO:0005739">
    <property type="term" value="C:mitochondrion"/>
    <property type="evidence" value="ECO:0007669"/>
    <property type="project" value="TreeGrafter"/>
</dbReference>
<keyword evidence="2" id="KW-0342">GTP-binding</keyword>
<dbReference type="InterPro" id="IPR020850">
    <property type="entry name" value="GED_dom"/>
</dbReference>
<dbReference type="GO" id="GO:0005525">
    <property type="term" value="F:GTP binding"/>
    <property type="evidence" value="ECO:0007669"/>
    <property type="project" value="InterPro"/>
</dbReference>
<evidence type="ECO:0000256" key="1">
    <source>
        <dbReference type="ARBA" id="ARBA00022741"/>
    </source>
</evidence>
<protein>
    <submittedName>
        <fullName evidence="5">Dynamin</fullName>
    </submittedName>
</protein>
<evidence type="ECO:0000259" key="4">
    <source>
        <dbReference type="PROSITE" id="PS51718"/>
    </source>
</evidence>
<dbReference type="SUPFAM" id="SSF52540">
    <property type="entry name" value="P-loop containing nucleoside triphosphate hydrolases"/>
    <property type="match status" value="1"/>
</dbReference>
<dbReference type="PANTHER" id="PTHR11566:SF149">
    <property type="entry name" value="GTPASE, PUTATIVE (AFU_ORTHOLOGUE AFUA_6G11890)-RELATED"/>
    <property type="match status" value="1"/>
</dbReference>
<reference evidence="5" key="1">
    <citation type="submission" date="2022-11" db="EMBL/GenBank/DDBJ databases">
        <authorList>
            <person name="Petersen C."/>
        </authorList>
    </citation>
    <scope>NUCLEOTIDE SEQUENCE</scope>
    <source>
        <strain evidence="5">IBT 16849</strain>
    </source>
</reference>
<dbReference type="OrthoDB" id="415706at2759"/>
<feature type="domain" description="GED" evidence="3">
    <location>
        <begin position="611"/>
        <end position="703"/>
    </location>
</feature>
<sequence length="937" mass="104713">MSGPDKPDGALPQLQTDQVPLLDTIDRLRTLGVGELVNLPQIIVCGSKSNGKRSMIEEICRMGFPVKNDLYTGFITEIILRRHPTHRFKVSIEPGPSRKSETDLQRLKAFETTVHANTEQSASLIGKATQFLGSSTEDGFSDDIIKVEVSGPDQHDLTLIDMPGRYFTEATVDSRGKDPGHLCMEKYMLNPRSIILAVVSAKIDICVQKLLDFADNYDGERKRIMGIITHLDTLEPSSDEEKLWLKGIKQATSELPLGLHLVCTRSYETRDVLDEERDEKEKEFFGRAGWETVAKQSTGTGNLRRRLSTLLLDHVQSSLPGVISEIDKIIPKSQSRLAKLSAPRETIHQQKALLFNLSSAFHRITEQALNGMDDNKSKIHDPRRLRAATRDLHEDFADIMEIAGCRQFIHGVNNQITSVLHPCNPYANIRQPVHRSRSEFELEVSEQMRCDRGIEFPGNANQLLVGTLFRDQSQPWEEIARVHLMKSWECTLDFVTLLLDHLADERMSVVILRTVICPQLDRMEENLLTKLHELTAYNKRGHPLPLSRSFPRGHLLPLDRSFVAKMQKSRNDSLLANLQQMLPSTPGRYFNMEELKVATEQLESSSNPVAASDVVDQLQAYYNNALLTFMDNIATLGIENCLLGPLEAVLTTQTITNMEDKQIEELFADVHDGVQKSRDYLICELEKLRTGLRELKKFNVAKKATPSIATTKKSVPGSSHGCSAPQSFVMPQGIICSGASSNPFGVICTDSSVQGPNGTPRYQLLWPYSSAPDKHSSITLCPSGPFGLNAGTANAGTITAETVTAPSVSFATANPKPSSRYSEEHASFRLPLPPASAFKPSTFWSPPGPSPAGPAPNTRGYDPNWYWEEFDLREGKCINRCYSISYHDKFKYFSLEELRLADYQLSTNINNLFQLDTRLEEMKAAVVKGTKRSSDLL</sequence>
<dbReference type="PROSITE" id="PS51388">
    <property type="entry name" value="GED"/>
    <property type="match status" value="1"/>
</dbReference>
<evidence type="ECO:0000256" key="2">
    <source>
        <dbReference type="ARBA" id="ARBA00023134"/>
    </source>
</evidence>
<evidence type="ECO:0000313" key="5">
    <source>
        <dbReference type="EMBL" id="KAJ5210707.1"/>
    </source>
</evidence>
<evidence type="ECO:0000313" key="6">
    <source>
        <dbReference type="Proteomes" id="UP001150879"/>
    </source>
</evidence>
<dbReference type="GO" id="GO:0016559">
    <property type="term" value="P:peroxisome fission"/>
    <property type="evidence" value="ECO:0007669"/>
    <property type="project" value="TreeGrafter"/>
</dbReference>
<dbReference type="InterPro" id="IPR027417">
    <property type="entry name" value="P-loop_NTPase"/>
</dbReference>
<dbReference type="Pfam" id="PF00350">
    <property type="entry name" value="Dynamin_N"/>
    <property type="match status" value="1"/>
</dbReference>
<accession>A0A9W9T5Z3</accession>
<dbReference type="InterPro" id="IPR001401">
    <property type="entry name" value="Dynamin_GTPase"/>
</dbReference>
<dbReference type="GO" id="GO:0005874">
    <property type="term" value="C:microtubule"/>
    <property type="evidence" value="ECO:0007669"/>
    <property type="project" value="TreeGrafter"/>
</dbReference>
<comment type="caution">
    <text evidence="5">The sequence shown here is derived from an EMBL/GenBank/DDBJ whole genome shotgun (WGS) entry which is preliminary data.</text>
</comment>
<feature type="domain" description="Dynamin-type G" evidence="4">
    <location>
        <begin position="36"/>
        <end position="320"/>
    </location>
</feature>
<dbReference type="Pfam" id="PF01031">
    <property type="entry name" value="Dynamin_M"/>
    <property type="match status" value="1"/>
</dbReference>
<reference evidence="5" key="2">
    <citation type="journal article" date="2023" name="IMA Fungus">
        <title>Comparative genomic study of the Penicillium genus elucidates a diverse pangenome and 15 lateral gene transfer events.</title>
        <authorList>
            <person name="Petersen C."/>
            <person name="Sorensen T."/>
            <person name="Nielsen M.R."/>
            <person name="Sondergaard T.E."/>
            <person name="Sorensen J.L."/>
            <person name="Fitzpatrick D.A."/>
            <person name="Frisvad J.C."/>
            <person name="Nielsen K.L."/>
        </authorList>
    </citation>
    <scope>NUCLEOTIDE SEQUENCE</scope>
    <source>
        <strain evidence="5">IBT 16849</strain>
    </source>
</reference>
<dbReference type="Proteomes" id="UP001150879">
    <property type="component" value="Unassembled WGS sequence"/>
</dbReference>
<organism evidence="5 6">
    <name type="scientific">Penicillium cf. griseofulvum</name>
    <dbReference type="NCBI Taxonomy" id="2972120"/>
    <lineage>
        <taxon>Eukaryota</taxon>
        <taxon>Fungi</taxon>
        <taxon>Dikarya</taxon>
        <taxon>Ascomycota</taxon>
        <taxon>Pezizomycotina</taxon>
        <taxon>Eurotiomycetes</taxon>
        <taxon>Eurotiomycetidae</taxon>
        <taxon>Eurotiales</taxon>
        <taxon>Aspergillaceae</taxon>
        <taxon>Penicillium</taxon>
    </lineage>
</organism>
<gene>
    <name evidence="5" type="ORF">N7472_000846</name>
</gene>